<dbReference type="AlphaFoldDB" id="A0A9N9IDL2"/>
<proteinExistence type="predicted"/>
<keyword evidence="2" id="KW-1185">Reference proteome</keyword>
<dbReference type="EMBL" id="CAJVPP010017088">
    <property type="protein sequence ID" value="CAG8731617.1"/>
    <property type="molecule type" value="Genomic_DNA"/>
</dbReference>
<name>A0A9N9IDL2_FUNMO</name>
<comment type="caution">
    <text evidence="1">The sequence shown here is derived from an EMBL/GenBank/DDBJ whole genome shotgun (WGS) entry which is preliminary data.</text>
</comment>
<gene>
    <name evidence="1" type="ORF">FMOSSE_LOCUS15676</name>
</gene>
<dbReference type="Proteomes" id="UP000789375">
    <property type="component" value="Unassembled WGS sequence"/>
</dbReference>
<evidence type="ECO:0000313" key="2">
    <source>
        <dbReference type="Proteomes" id="UP000789375"/>
    </source>
</evidence>
<reference evidence="1" key="1">
    <citation type="submission" date="2021-06" db="EMBL/GenBank/DDBJ databases">
        <authorList>
            <person name="Kallberg Y."/>
            <person name="Tangrot J."/>
            <person name="Rosling A."/>
        </authorList>
    </citation>
    <scope>NUCLEOTIDE SEQUENCE</scope>
    <source>
        <strain evidence="1">87-6 pot B 2015</strain>
    </source>
</reference>
<accession>A0A9N9IDL2</accession>
<evidence type="ECO:0000313" key="1">
    <source>
        <dbReference type="EMBL" id="CAG8731617.1"/>
    </source>
</evidence>
<protein>
    <submittedName>
        <fullName evidence="1">2461_t:CDS:1</fullName>
    </submittedName>
</protein>
<organism evidence="1 2">
    <name type="scientific">Funneliformis mosseae</name>
    <name type="common">Endomycorrhizal fungus</name>
    <name type="synonym">Glomus mosseae</name>
    <dbReference type="NCBI Taxonomy" id="27381"/>
    <lineage>
        <taxon>Eukaryota</taxon>
        <taxon>Fungi</taxon>
        <taxon>Fungi incertae sedis</taxon>
        <taxon>Mucoromycota</taxon>
        <taxon>Glomeromycotina</taxon>
        <taxon>Glomeromycetes</taxon>
        <taxon>Glomerales</taxon>
        <taxon>Glomeraceae</taxon>
        <taxon>Funneliformis</taxon>
    </lineage>
</organism>
<sequence length="113" mass="13134">MKIMQKQSSNHPSEYVKNMKKLSKLAGFDHQNSIVFSILIREIKALEKKISNYYFRLKKLERYVNCIEEQTGKELTDFSESSLFESEVKEIVASECSLFEGIKVKCIKTLTES</sequence>